<accession>A0A4R4D7R0</accession>
<sequence>MRRAVAAIAVVALGFAAPAAGAERPARRPAAQAAAKPAPPPPPLEPRQMCRAGIQQAEQDHRLPTGLLHAIGRVESGRGGTAWPWTINAEGKGSYFDSKEEAIAAVEALQARGVKLIDVGCMQVNLHHHPNAFPDLSAAFDPVANTRYAGLFLKRLYGQTGNWEQAAGKYHSSTPELSEGYKQLVVAAWNGTPLPAGALSPQAMTVMQRREIMVRLWTGGDKFEQVAFGGSGWRTTASFRPGKAAPRAATPLPLLMNGGFYTAQMTDPLSNIVVRPITLTPRRGAAPVVSQRVAVRPVVNRPGALQEVADARR</sequence>
<dbReference type="InterPro" id="IPR023346">
    <property type="entry name" value="Lysozyme-like_dom_sf"/>
</dbReference>
<dbReference type="SUPFAM" id="SSF53955">
    <property type="entry name" value="Lysozyme-like"/>
    <property type="match status" value="1"/>
</dbReference>
<dbReference type="InterPro" id="IPR008258">
    <property type="entry name" value="Transglycosylase_SLT_dom_1"/>
</dbReference>
<evidence type="ECO:0000256" key="3">
    <source>
        <dbReference type="SAM" id="SignalP"/>
    </source>
</evidence>
<evidence type="ECO:0000256" key="1">
    <source>
        <dbReference type="ARBA" id="ARBA00009387"/>
    </source>
</evidence>
<proteinExistence type="inferred from homology"/>
<dbReference type="CDD" id="cd13400">
    <property type="entry name" value="LT_IagB-like"/>
    <property type="match status" value="1"/>
</dbReference>
<dbReference type="Proteomes" id="UP000295023">
    <property type="component" value="Unassembled WGS sequence"/>
</dbReference>
<reference evidence="5 6" key="1">
    <citation type="submission" date="2019-03" db="EMBL/GenBank/DDBJ databases">
        <title>Paracraurococcus aquatilis NE82 genome sequence.</title>
        <authorList>
            <person name="Zhao Y."/>
            <person name="Du Z."/>
        </authorList>
    </citation>
    <scope>NUCLEOTIDE SEQUENCE [LARGE SCALE GENOMIC DNA]</scope>
    <source>
        <strain evidence="5 6">NE82</strain>
    </source>
</reference>
<organism evidence="5 6">
    <name type="scientific">Roseicella aquatilis</name>
    <dbReference type="NCBI Taxonomy" id="2527868"/>
    <lineage>
        <taxon>Bacteria</taxon>
        <taxon>Pseudomonadati</taxon>
        <taxon>Pseudomonadota</taxon>
        <taxon>Alphaproteobacteria</taxon>
        <taxon>Acetobacterales</taxon>
        <taxon>Roseomonadaceae</taxon>
        <taxon>Roseicella</taxon>
    </lineage>
</organism>
<feature type="region of interest" description="Disordered" evidence="2">
    <location>
        <begin position="21"/>
        <end position="48"/>
    </location>
</feature>
<feature type="compositionally biased region" description="Low complexity" evidence="2">
    <location>
        <begin position="21"/>
        <end position="36"/>
    </location>
</feature>
<keyword evidence="3" id="KW-0732">Signal</keyword>
<dbReference type="OrthoDB" id="5945995at2"/>
<comment type="similarity">
    <text evidence="1">Belongs to the virb1 family.</text>
</comment>
<evidence type="ECO:0000256" key="2">
    <source>
        <dbReference type="SAM" id="MobiDB-lite"/>
    </source>
</evidence>
<keyword evidence="6" id="KW-1185">Reference proteome</keyword>
<feature type="domain" description="Transglycosylase SLT" evidence="4">
    <location>
        <begin position="54"/>
        <end position="172"/>
    </location>
</feature>
<feature type="signal peptide" evidence="3">
    <location>
        <begin position="1"/>
        <end position="22"/>
    </location>
</feature>
<feature type="chain" id="PRO_5020547052" evidence="3">
    <location>
        <begin position="23"/>
        <end position="313"/>
    </location>
</feature>
<evidence type="ECO:0000313" key="5">
    <source>
        <dbReference type="EMBL" id="TCZ56301.1"/>
    </source>
</evidence>
<protein>
    <submittedName>
        <fullName evidence="5">Lytic transglycosylase domain-containing protein</fullName>
    </submittedName>
</protein>
<comment type="caution">
    <text evidence="5">The sequence shown here is derived from an EMBL/GenBank/DDBJ whole genome shotgun (WGS) entry which is preliminary data.</text>
</comment>
<dbReference type="RefSeq" id="WP_132293758.1">
    <property type="nucleotide sequence ID" value="NZ_SKBM01000023.1"/>
</dbReference>
<dbReference type="AlphaFoldDB" id="A0A4R4D7R0"/>
<name>A0A4R4D7R0_9PROT</name>
<gene>
    <name evidence="5" type="ORF">EXY23_20180</name>
</gene>
<dbReference type="EMBL" id="SKBM01000023">
    <property type="protein sequence ID" value="TCZ56301.1"/>
    <property type="molecule type" value="Genomic_DNA"/>
</dbReference>
<evidence type="ECO:0000259" key="4">
    <source>
        <dbReference type="Pfam" id="PF01464"/>
    </source>
</evidence>
<evidence type="ECO:0000313" key="6">
    <source>
        <dbReference type="Proteomes" id="UP000295023"/>
    </source>
</evidence>
<dbReference type="Gene3D" id="1.10.530.10">
    <property type="match status" value="1"/>
</dbReference>
<dbReference type="Pfam" id="PF01464">
    <property type="entry name" value="SLT"/>
    <property type="match status" value="1"/>
</dbReference>